<comment type="caution">
    <text evidence="2">The sequence shown here is derived from an EMBL/GenBank/DDBJ whole genome shotgun (WGS) entry which is preliminary data.</text>
</comment>
<dbReference type="AlphaFoldDB" id="A0A1T2XKB6"/>
<dbReference type="InterPro" id="IPR055259">
    <property type="entry name" value="YkvP/CgeB_Glyco_trans-like"/>
</dbReference>
<dbReference type="OrthoDB" id="110463at2"/>
<dbReference type="STRING" id="1324314.BVG16_05315"/>
<proteinExistence type="predicted"/>
<dbReference type="EMBL" id="MSZX01000002">
    <property type="protein sequence ID" value="OPA80166.1"/>
    <property type="molecule type" value="Genomic_DNA"/>
</dbReference>
<name>A0A1T2XKB6_9BACL</name>
<dbReference type="Pfam" id="PF13524">
    <property type="entry name" value="Glyco_trans_1_2"/>
    <property type="match status" value="1"/>
</dbReference>
<protein>
    <submittedName>
        <fullName evidence="2">Spore maturation protein</fullName>
    </submittedName>
</protein>
<sequence>MNAVEETDQHLTYSGRDEGYRLGYTDGYRIGGCEAIVKHVAEESYSLRNMKVVYVPQGFDAIDLGVSETLRHLVKVFVKASADEMLTTVKKEKPDLVLVMNGLHVFPPTHHDHLDQIRKMGIKTAIWFADDPYFTDDTASNALHYDYVFTHEQNCVAFYQTQGCSHVYYLPLAMTPLTFHPKRVAPKYVSDVCFIGNAFWNRVTLFDALAPYLATKKTIIAGGHWDRLSSYSLLQDKIVNGWVPIEETANYYNGAKIVINVHRPHEAGSDNRNGRNITGCSINPRTYEIAGCGTLQITDIRQDLTSYYRPGYDIETFTSPDELQEKIEFYLQHEEERRTIALRSLKTTRSKHSYTDRLKRLLEVVRSK</sequence>
<feature type="domain" description="Spore protein YkvP/CgeB glycosyl transferase-like" evidence="1">
    <location>
        <begin position="217"/>
        <end position="363"/>
    </location>
</feature>
<evidence type="ECO:0000313" key="2">
    <source>
        <dbReference type="EMBL" id="OPA80166.1"/>
    </source>
</evidence>
<evidence type="ECO:0000259" key="1">
    <source>
        <dbReference type="Pfam" id="PF13524"/>
    </source>
</evidence>
<organism evidence="2 3">
    <name type="scientific">Paenibacillus selenitireducens</name>
    <dbReference type="NCBI Taxonomy" id="1324314"/>
    <lineage>
        <taxon>Bacteria</taxon>
        <taxon>Bacillati</taxon>
        <taxon>Bacillota</taxon>
        <taxon>Bacilli</taxon>
        <taxon>Bacillales</taxon>
        <taxon>Paenibacillaceae</taxon>
        <taxon>Paenibacillus</taxon>
    </lineage>
</organism>
<dbReference type="SUPFAM" id="SSF53756">
    <property type="entry name" value="UDP-Glycosyltransferase/glycogen phosphorylase"/>
    <property type="match status" value="1"/>
</dbReference>
<accession>A0A1T2XKB6</accession>
<evidence type="ECO:0000313" key="3">
    <source>
        <dbReference type="Proteomes" id="UP000190188"/>
    </source>
</evidence>
<gene>
    <name evidence="2" type="ORF">BVG16_05315</name>
</gene>
<dbReference type="Proteomes" id="UP000190188">
    <property type="component" value="Unassembled WGS sequence"/>
</dbReference>
<keyword evidence="3" id="KW-1185">Reference proteome</keyword>
<reference evidence="2 3" key="1">
    <citation type="submission" date="2017-01" db="EMBL/GenBank/DDBJ databases">
        <title>Genome analysis of Paenibacillus selenitrireducens ES3-24.</title>
        <authorList>
            <person name="Xu D."/>
            <person name="Yao R."/>
            <person name="Zheng S."/>
        </authorList>
    </citation>
    <scope>NUCLEOTIDE SEQUENCE [LARGE SCALE GENOMIC DNA]</scope>
    <source>
        <strain evidence="2 3">ES3-24</strain>
    </source>
</reference>